<feature type="region of interest" description="Disordered" evidence="1">
    <location>
        <begin position="245"/>
        <end position="290"/>
    </location>
</feature>
<feature type="compositionally biased region" description="Low complexity" evidence="1">
    <location>
        <begin position="485"/>
        <end position="494"/>
    </location>
</feature>
<feature type="region of interest" description="Disordered" evidence="1">
    <location>
        <begin position="533"/>
        <end position="642"/>
    </location>
</feature>
<sequence length="1103" mass="114643">MSTTTQILFNSPALHSLKREQLVKLCKIHSIKASGKNAELIERLKQRAQELPQSEDGTLHIGGLTFPSDVDVPRFQMPRPSEQWEIVMEDIEEVQESTSLGTISSKGSLRTQGTAGEFGTSNSKSSTVGTSIKALATSLGIKRATSTKSSNSEQRPPSIWDGSRQDELTKHAVPYSELPPAPSLPRTDAAVDWNAGANADGDVSMSAPVPGSPSRPGAPAPANARLSMGNKGATTTIRLISAAQRNDHDAPGTPQLPPFQTNFDLEMGSPAPGASPGHRPNVWPASPGNTLQGRRLYPLVPFEDMVGGGTMTAGTLPHPHPHAARDEDDAARMPGGILTFTNATPAKVSAPLFSKPTPQPADAPDMFSPMRPPHANAVKPAPALRPRSEPFLFGSPLPRHSLSNKEFGDAAASVLEEMNRRVAEARAAKGGEAKAPARGVQDAFADVFSANDRAHQRTGSTDRFAKAHEDAFGKMDSIVNHYAARRPPQAQAQPNSKKRKSDALGIGPAPGAKRKSSAAGARVISAGVRKKMGVPGAFGADEDNDNDNDNDGDDDGSEEDPGDRRSSKRIRTTSGNDVHSGQRVSLAPSAGADPDAEDLKKQKEREAIRRKLDANKARRRSSRGRVSIGGKPPAGKAKTSRFGFLASAKSLVRNVWNMGAGASKDTKPAAQPSSTVPVAKPAQAPQPAPTPKPAAGSSAATRKQSTGADNVSVRSAATTARTTTGTASSRLSQASNSTTASKNTASTSSSRQSMARVRAPIPSFSSASKGTKPPDGAASSRTSVAARPSSSTTSRTSVRPSSIAGASSLGTRSSLVSAVRGPVTSMGAKRSISGSGGTGVGTTGSTRTMSSDAVDGSGSDAPTVKKRSSSLMAPTASSMAKRQSTVRAGAETSGRPPGLSAVAEQTARPAPAPSRRPSGNARSPKKTTLGIITNSPRSPRLIKIFDKPLTTTTFSSPSSPTSPPAHKPSLSAAVNAIMGTPSRIPRLAVPPKPKALVARKPRVSRSRVIAKMGAQRAPGQPALATTVAPAARTRSSMGGRKSLGGVKGGRQSAGAEVIKSAVKKRARQSECAARRRSRAAADSRHVQIDDHDMTTAIAMDTDP</sequence>
<dbReference type="OrthoDB" id="5964929at2759"/>
<evidence type="ECO:0008006" key="4">
    <source>
        <dbReference type="Google" id="ProtNLM"/>
    </source>
</evidence>
<feature type="compositionally biased region" description="Polar residues" evidence="1">
    <location>
        <begin position="572"/>
        <end position="583"/>
    </location>
</feature>
<feature type="region of interest" description="Disordered" evidence="1">
    <location>
        <begin position="485"/>
        <end position="521"/>
    </location>
</feature>
<feature type="compositionally biased region" description="Polar residues" evidence="1">
    <location>
        <begin position="698"/>
        <end position="713"/>
    </location>
</feature>
<reference evidence="2 3" key="1">
    <citation type="submission" date="2017-04" db="EMBL/GenBank/DDBJ databases">
        <title>Genome Sequence of the Model Brown-Rot Fungus Postia placenta SB12.</title>
        <authorList>
            <consortium name="DOE Joint Genome Institute"/>
            <person name="Gaskell J."/>
            <person name="Kersten P."/>
            <person name="Larrondo L.F."/>
            <person name="Canessa P."/>
            <person name="Martinez D."/>
            <person name="Hibbett D."/>
            <person name="Schmoll M."/>
            <person name="Kubicek C.P."/>
            <person name="Martinez A.T."/>
            <person name="Yadav J."/>
            <person name="Master E."/>
            <person name="Magnuson J.K."/>
            <person name="James T."/>
            <person name="Yaver D."/>
            <person name="Berka R."/>
            <person name="Labutti K."/>
            <person name="Lipzen A."/>
            <person name="Aerts A."/>
            <person name="Barry K."/>
            <person name="Henrissat B."/>
            <person name="Blanchette R."/>
            <person name="Grigoriev I."/>
            <person name="Cullen D."/>
        </authorList>
    </citation>
    <scope>NUCLEOTIDE SEQUENCE [LARGE SCALE GENOMIC DNA]</scope>
    <source>
        <strain evidence="2 3">MAD-698-R-SB12</strain>
    </source>
</reference>
<feature type="region of interest" description="Disordered" evidence="1">
    <location>
        <begin position="1029"/>
        <end position="1103"/>
    </location>
</feature>
<feature type="region of interest" description="Disordered" evidence="1">
    <location>
        <begin position="659"/>
        <end position="969"/>
    </location>
</feature>
<feature type="compositionally biased region" description="Pro residues" evidence="1">
    <location>
        <begin position="210"/>
        <end position="219"/>
    </location>
</feature>
<feature type="compositionally biased region" description="Low complexity" evidence="1">
    <location>
        <begin position="948"/>
        <end position="959"/>
    </location>
</feature>
<evidence type="ECO:0000313" key="3">
    <source>
        <dbReference type="Proteomes" id="UP000194127"/>
    </source>
</evidence>
<name>A0A1X6MKD1_9APHY</name>
<feature type="region of interest" description="Disordered" evidence="1">
    <location>
        <begin position="98"/>
        <end position="128"/>
    </location>
</feature>
<feature type="compositionally biased region" description="Low complexity" evidence="1">
    <location>
        <begin position="907"/>
        <end position="922"/>
    </location>
</feature>
<keyword evidence="3" id="KW-1185">Reference proteome</keyword>
<feature type="compositionally biased region" description="Low complexity" evidence="1">
    <location>
        <begin position="777"/>
        <end position="802"/>
    </location>
</feature>
<feature type="compositionally biased region" description="Polar residues" evidence="1">
    <location>
        <begin position="144"/>
        <end position="155"/>
    </location>
</feature>
<feature type="compositionally biased region" description="Low complexity" evidence="1">
    <location>
        <begin position="714"/>
        <end position="756"/>
    </location>
</feature>
<organism evidence="2 3">
    <name type="scientific">Postia placenta MAD-698-R-SB12</name>
    <dbReference type="NCBI Taxonomy" id="670580"/>
    <lineage>
        <taxon>Eukaryota</taxon>
        <taxon>Fungi</taxon>
        <taxon>Dikarya</taxon>
        <taxon>Basidiomycota</taxon>
        <taxon>Agaricomycotina</taxon>
        <taxon>Agaricomycetes</taxon>
        <taxon>Polyporales</taxon>
        <taxon>Adustoporiaceae</taxon>
        <taxon>Rhodonia</taxon>
    </lineage>
</organism>
<evidence type="ECO:0000313" key="2">
    <source>
        <dbReference type="EMBL" id="OSX56854.1"/>
    </source>
</evidence>
<protein>
    <recommendedName>
        <fullName evidence="4">SAP domain-containing protein</fullName>
    </recommendedName>
</protein>
<feature type="region of interest" description="Disordered" evidence="1">
    <location>
        <begin position="196"/>
        <end position="228"/>
    </location>
</feature>
<dbReference type="Proteomes" id="UP000194127">
    <property type="component" value="Unassembled WGS sequence"/>
</dbReference>
<feature type="compositionally biased region" description="Low complexity" evidence="1">
    <location>
        <begin position="843"/>
        <end position="861"/>
    </location>
</feature>
<dbReference type="STRING" id="670580.A0A1X6MKD1"/>
<dbReference type="EMBL" id="KZ110611">
    <property type="protein sequence ID" value="OSX56854.1"/>
    <property type="molecule type" value="Genomic_DNA"/>
</dbReference>
<dbReference type="GeneID" id="36327872"/>
<accession>A0A1X6MKD1</accession>
<feature type="compositionally biased region" description="Basic and acidic residues" evidence="1">
    <location>
        <begin position="1079"/>
        <end position="1093"/>
    </location>
</feature>
<dbReference type="RefSeq" id="XP_024333648.1">
    <property type="nucleotide sequence ID" value="XM_024482923.1"/>
</dbReference>
<feature type="region of interest" description="Disordered" evidence="1">
    <location>
        <begin position="142"/>
        <end position="165"/>
    </location>
</feature>
<feature type="compositionally biased region" description="Polar residues" evidence="1">
    <location>
        <begin position="869"/>
        <end position="886"/>
    </location>
</feature>
<evidence type="ECO:0000256" key="1">
    <source>
        <dbReference type="SAM" id="MobiDB-lite"/>
    </source>
</evidence>
<feature type="compositionally biased region" description="Basic and acidic residues" evidence="1">
    <location>
        <begin position="597"/>
        <end position="616"/>
    </location>
</feature>
<feature type="compositionally biased region" description="Acidic residues" evidence="1">
    <location>
        <begin position="540"/>
        <end position="561"/>
    </location>
</feature>
<gene>
    <name evidence="2" type="ORF">POSPLADRAFT_1076508</name>
</gene>
<proteinExistence type="predicted"/>
<feature type="compositionally biased region" description="Polar residues" evidence="1">
    <location>
        <begin position="804"/>
        <end position="816"/>
    </location>
</feature>
<dbReference type="AlphaFoldDB" id="A0A1X6MKD1"/>